<reference evidence="2 3" key="1">
    <citation type="journal article" date="2019" name="Sci. Rep.">
        <title>Orb-weaving spider Araneus ventricosus genome elucidates the spidroin gene catalogue.</title>
        <authorList>
            <person name="Kono N."/>
            <person name="Nakamura H."/>
            <person name="Ohtoshi R."/>
            <person name="Moran D.A.P."/>
            <person name="Shinohara A."/>
            <person name="Yoshida Y."/>
            <person name="Fujiwara M."/>
            <person name="Mori M."/>
            <person name="Tomita M."/>
            <person name="Arakawa K."/>
        </authorList>
    </citation>
    <scope>NUCLEOTIDE SEQUENCE [LARGE SCALE GENOMIC DNA]</scope>
</reference>
<evidence type="ECO:0000256" key="1">
    <source>
        <dbReference type="SAM" id="MobiDB-lite"/>
    </source>
</evidence>
<gene>
    <name evidence="2" type="ORF">AVEN_221662_1</name>
</gene>
<comment type="caution">
    <text evidence="2">The sequence shown here is derived from an EMBL/GenBank/DDBJ whole genome shotgun (WGS) entry which is preliminary data.</text>
</comment>
<dbReference type="EMBL" id="BGPR01100643">
    <property type="protein sequence ID" value="GBM56850.1"/>
    <property type="molecule type" value="Genomic_DNA"/>
</dbReference>
<sequence>MTVFLSQEGPQWPSGKVTASGPAVPGSKPDSTGDAPCMWAWCALNMTSSVKLPHSGVVREDESFGERGASSGILPRLACWSRQESDRSMMDDGACEAPAITTPPPKYTQVFLSLPEIASFAVVPALPPEALPISPSSVERWKVFCTNKSHSYWLGRDGNLWQFVGCKREVL</sequence>
<feature type="region of interest" description="Disordered" evidence="1">
    <location>
        <begin position="1"/>
        <end position="30"/>
    </location>
</feature>
<evidence type="ECO:0000313" key="2">
    <source>
        <dbReference type="EMBL" id="GBM56850.1"/>
    </source>
</evidence>
<evidence type="ECO:0000313" key="3">
    <source>
        <dbReference type="Proteomes" id="UP000499080"/>
    </source>
</evidence>
<protein>
    <submittedName>
        <fullName evidence="2">Uncharacterized protein</fullName>
    </submittedName>
</protein>
<organism evidence="2 3">
    <name type="scientific">Araneus ventricosus</name>
    <name type="common">Orbweaver spider</name>
    <name type="synonym">Epeira ventricosa</name>
    <dbReference type="NCBI Taxonomy" id="182803"/>
    <lineage>
        <taxon>Eukaryota</taxon>
        <taxon>Metazoa</taxon>
        <taxon>Ecdysozoa</taxon>
        <taxon>Arthropoda</taxon>
        <taxon>Chelicerata</taxon>
        <taxon>Arachnida</taxon>
        <taxon>Araneae</taxon>
        <taxon>Araneomorphae</taxon>
        <taxon>Entelegynae</taxon>
        <taxon>Araneoidea</taxon>
        <taxon>Araneidae</taxon>
        <taxon>Araneus</taxon>
    </lineage>
</organism>
<dbReference type="AlphaFoldDB" id="A0A4Y2GSW9"/>
<keyword evidence="3" id="KW-1185">Reference proteome</keyword>
<name>A0A4Y2GSW9_ARAVE</name>
<proteinExistence type="predicted"/>
<dbReference type="Proteomes" id="UP000499080">
    <property type="component" value="Unassembled WGS sequence"/>
</dbReference>
<accession>A0A4Y2GSW9</accession>